<organism evidence="1 2">
    <name type="scientific">Bosea massiliensis</name>
    <dbReference type="NCBI Taxonomy" id="151419"/>
    <lineage>
        <taxon>Bacteria</taxon>
        <taxon>Pseudomonadati</taxon>
        <taxon>Pseudomonadota</taxon>
        <taxon>Alphaproteobacteria</taxon>
        <taxon>Hyphomicrobiales</taxon>
        <taxon>Boseaceae</taxon>
        <taxon>Bosea</taxon>
    </lineage>
</organism>
<evidence type="ECO:0000313" key="2">
    <source>
        <dbReference type="Proteomes" id="UP001596060"/>
    </source>
</evidence>
<accession>A0ABW0P304</accession>
<keyword evidence="2" id="KW-1185">Reference proteome</keyword>
<gene>
    <name evidence="1" type="ORF">ACFPN9_17620</name>
</gene>
<evidence type="ECO:0008006" key="3">
    <source>
        <dbReference type="Google" id="ProtNLM"/>
    </source>
</evidence>
<dbReference type="RefSeq" id="WP_066719070.1">
    <property type="nucleotide sequence ID" value="NZ_JBHSLU010000061.1"/>
</dbReference>
<reference evidence="2" key="1">
    <citation type="journal article" date="2019" name="Int. J. Syst. Evol. Microbiol.">
        <title>The Global Catalogue of Microorganisms (GCM) 10K type strain sequencing project: providing services to taxonomists for standard genome sequencing and annotation.</title>
        <authorList>
            <consortium name="The Broad Institute Genomics Platform"/>
            <consortium name="The Broad Institute Genome Sequencing Center for Infectious Disease"/>
            <person name="Wu L."/>
            <person name="Ma J."/>
        </authorList>
    </citation>
    <scope>NUCLEOTIDE SEQUENCE [LARGE SCALE GENOMIC DNA]</scope>
    <source>
        <strain evidence="2">CCUG 43117</strain>
    </source>
</reference>
<protein>
    <recommendedName>
        <fullName evidence="3">DUF2236 domain-containing protein</fullName>
    </recommendedName>
</protein>
<evidence type="ECO:0000313" key="1">
    <source>
        <dbReference type="EMBL" id="MFC5507059.1"/>
    </source>
</evidence>
<name>A0ABW0P304_9HYPH</name>
<proteinExistence type="predicted"/>
<sequence>MDGGSLEVEGYLAHPRFAGLVRALAGGFLGAQQVVPRLVTQFASQQRCLISHAALASYFRGMLGGKPGMTQRDFVENALAHGLSSRNTAAAFFAEALYYGLIRVCGPDRGRASIAEPAPETLWGMCEWYRLHLAVIDGLDGGSRAAIMQSGGITLLAAVEPVVADALLASPLIRNPPSTYAVFASVDEGGSLMDRLIAGSDPTADLEERAVTDVTSVSALAKPFNISRTHAGRTLAGAIALGAIGWTGVPGRSPLWLSRAFREDYARVQATKLVIIAAAFDAATAGAGVGSGLRAMPAPPAQFEGVRPAW</sequence>
<dbReference type="Proteomes" id="UP001596060">
    <property type="component" value="Unassembled WGS sequence"/>
</dbReference>
<dbReference type="EMBL" id="JBHSLU010000061">
    <property type="protein sequence ID" value="MFC5507059.1"/>
    <property type="molecule type" value="Genomic_DNA"/>
</dbReference>
<comment type="caution">
    <text evidence="1">The sequence shown here is derived from an EMBL/GenBank/DDBJ whole genome shotgun (WGS) entry which is preliminary data.</text>
</comment>